<dbReference type="Gene3D" id="3.40.50.1820">
    <property type="entry name" value="alpha/beta hydrolase"/>
    <property type="match status" value="1"/>
</dbReference>
<dbReference type="STRING" id="797419.SAMN05216556_12828"/>
<feature type="domain" description="Phospholipase/carboxylesterase/thioesterase" evidence="1">
    <location>
        <begin position="19"/>
        <end position="214"/>
    </location>
</feature>
<dbReference type="RefSeq" id="WP_073221352.1">
    <property type="nucleotide sequence ID" value="NZ_FNNS01000028.1"/>
</dbReference>
<dbReference type="OrthoDB" id="595091at2"/>
<name>A0A1M6MZU1_9FLAO</name>
<dbReference type="SUPFAM" id="SSF53474">
    <property type="entry name" value="alpha/beta-Hydrolases"/>
    <property type="match status" value="1"/>
</dbReference>
<protein>
    <submittedName>
        <fullName evidence="2">Predicted esterase</fullName>
    </submittedName>
</protein>
<dbReference type="Proteomes" id="UP000184172">
    <property type="component" value="Unassembled WGS sequence"/>
</dbReference>
<accession>A0A1M6MZU1</accession>
<evidence type="ECO:0000259" key="1">
    <source>
        <dbReference type="Pfam" id="PF02230"/>
    </source>
</evidence>
<dbReference type="InterPro" id="IPR003140">
    <property type="entry name" value="PLipase/COase/thioEstase"/>
</dbReference>
<dbReference type="InterPro" id="IPR029058">
    <property type="entry name" value="AB_hydrolase_fold"/>
</dbReference>
<dbReference type="EMBL" id="FQYV01000030">
    <property type="protein sequence ID" value="SHJ88930.1"/>
    <property type="molecule type" value="Genomic_DNA"/>
</dbReference>
<dbReference type="Pfam" id="PF02230">
    <property type="entry name" value="Abhydrolase_2"/>
    <property type="match status" value="1"/>
</dbReference>
<evidence type="ECO:0000313" key="2">
    <source>
        <dbReference type="EMBL" id="SHJ88930.1"/>
    </source>
</evidence>
<dbReference type="GO" id="GO:0016787">
    <property type="term" value="F:hydrolase activity"/>
    <property type="evidence" value="ECO:0007669"/>
    <property type="project" value="InterPro"/>
</dbReference>
<sequence length="215" mass="24784">MSIEKQVSYTTSNSYSTLNSLTKKTKNVWIAFHGLGYLSKYFIDYFSELDPEENYIIALQAPSKYYQDRKFKHVGASWLTRENTAIETENVLNYVDAVFKEEISGDLPNLIVMGYSQGVSIAARWVAKRKIQCDTLLLHSGGIPNELEPKDFEFLNPTAKVIYLYGNKDEYITEARKTEEQLKGSELFKNRLSIEVFDGIHEVNRDYLLEISKHV</sequence>
<proteinExistence type="predicted"/>
<reference evidence="3" key="1">
    <citation type="submission" date="2016-11" db="EMBL/GenBank/DDBJ databases">
        <authorList>
            <person name="Varghese N."/>
            <person name="Submissions S."/>
        </authorList>
    </citation>
    <scope>NUCLEOTIDE SEQUENCE [LARGE SCALE GENOMIC DNA]</scope>
    <source>
        <strain evidence="3">DSM 26349</strain>
    </source>
</reference>
<keyword evidence="3" id="KW-1185">Reference proteome</keyword>
<evidence type="ECO:0000313" key="3">
    <source>
        <dbReference type="Proteomes" id="UP000184172"/>
    </source>
</evidence>
<organism evidence="2 3">
    <name type="scientific">Aequorivita viscosa</name>
    <dbReference type="NCBI Taxonomy" id="797419"/>
    <lineage>
        <taxon>Bacteria</taxon>
        <taxon>Pseudomonadati</taxon>
        <taxon>Bacteroidota</taxon>
        <taxon>Flavobacteriia</taxon>
        <taxon>Flavobacteriales</taxon>
        <taxon>Flavobacteriaceae</taxon>
        <taxon>Aequorivita</taxon>
    </lineage>
</organism>
<gene>
    <name evidence="2" type="ORF">SAMN04487908_13028</name>
</gene>
<dbReference type="AlphaFoldDB" id="A0A1M6MZU1"/>